<dbReference type="InterPro" id="IPR000182">
    <property type="entry name" value="GNAT_dom"/>
</dbReference>
<feature type="domain" description="N-acetyltransferase" evidence="1">
    <location>
        <begin position="28"/>
        <end position="175"/>
    </location>
</feature>
<gene>
    <name evidence="2" type="ORF">EJ913_19995</name>
</gene>
<dbReference type="PROSITE" id="PS51186">
    <property type="entry name" value="GNAT"/>
    <property type="match status" value="1"/>
</dbReference>
<dbReference type="GO" id="GO:0016747">
    <property type="term" value="F:acyltransferase activity, transferring groups other than amino-acyl groups"/>
    <property type="evidence" value="ECO:0007669"/>
    <property type="project" value="InterPro"/>
</dbReference>
<reference evidence="2 3" key="1">
    <citation type="submission" date="2018-12" db="EMBL/GenBank/DDBJ databases">
        <authorList>
            <person name="Yang Y."/>
        </authorList>
    </citation>
    <scope>NUCLEOTIDE SEQUENCE [LARGE SCALE GENOMIC DNA]</scope>
    <source>
        <strain evidence="2 3">GSF71</strain>
    </source>
</reference>
<dbReference type="Gene3D" id="3.40.630.30">
    <property type="match status" value="1"/>
</dbReference>
<dbReference type="Proteomes" id="UP000280346">
    <property type="component" value="Unassembled WGS sequence"/>
</dbReference>
<dbReference type="RefSeq" id="WP_127001141.1">
    <property type="nucleotide sequence ID" value="NZ_RZIJ01000017.1"/>
</dbReference>
<evidence type="ECO:0000313" key="2">
    <source>
        <dbReference type="EMBL" id="RUQ67505.1"/>
    </source>
</evidence>
<dbReference type="Pfam" id="PF00583">
    <property type="entry name" value="Acetyltransf_1"/>
    <property type="match status" value="1"/>
</dbReference>
<organism evidence="2 3">
    <name type="scientific">Azospirillum doebereinerae</name>
    <dbReference type="NCBI Taxonomy" id="92933"/>
    <lineage>
        <taxon>Bacteria</taxon>
        <taxon>Pseudomonadati</taxon>
        <taxon>Pseudomonadota</taxon>
        <taxon>Alphaproteobacteria</taxon>
        <taxon>Rhodospirillales</taxon>
        <taxon>Azospirillaceae</taxon>
        <taxon>Azospirillum</taxon>
    </lineage>
</organism>
<dbReference type="OrthoDB" id="9799154at2"/>
<keyword evidence="2" id="KW-0808">Transferase</keyword>
<proteinExistence type="predicted"/>
<dbReference type="EMBL" id="RZIJ01000017">
    <property type="protein sequence ID" value="RUQ67505.1"/>
    <property type="molecule type" value="Genomic_DNA"/>
</dbReference>
<comment type="caution">
    <text evidence="2">The sequence shown here is derived from an EMBL/GenBank/DDBJ whole genome shotgun (WGS) entry which is preliminary data.</text>
</comment>
<evidence type="ECO:0000259" key="1">
    <source>
        <dbReference type="PROSITE" id="PS51186"/>
    </source>
</evidence>
<dbReference type="AlphaFoldDB" id="A0A3S0UZP4"/>
<evidence type="ECO:0000313" key="3">
    <source>
        <dbReference type="Proteomes" id="UP000280346"/>
    </source>
</evidence>
<keyword evidence="3" id="KW-1185">Reference proteome</keyword>
<protein>
    <submittedName>
        <fullName evidence="2">GNAT family N-acetyltransferase</fullName>
    </submittedName>
</protein>
<accession>A0A3S0UZP4</accession>
<sequence>MADGGWGREARQVHSSAIGDRGSVVLPVTIRPARVDDLPKLEWFGLHTPHREILGNAFRMQERGTGAMLLAELNDFPVGQVCVDFVRKRHLGRATLWALRVFLPFRGLGLGARLMRAAEGVVAANGGSVAELGVDRDNATVLPFYDQLGYVHCGTERGHFAYRTPDGTTVRVPIDQWLLHKRIAPTLPAHQSVRQPAVVALAPSLAAE</sequence>
<dbReference type="SUPFAM" id="SSF55729">
    <property type="entry name" value="Acyl-CoA N-acyltransferases (Nat)"/>
    <property type="match status" value="1"/>
</dbReference>
<name>A0A3S0UZP4_9PROT</name>
<dbReference type="CDD" id="cd04301">
    <property type="entry name" value="NAT_SF"/>
    <property type="match status" value="1"/>
</dbReference>
<dbReference type="InterPro" id="IPR016181">
    <property type="entry name" value="Acyl_CoA_acyltransferase"/>
</dbReference>